<dbReference type="GO" id="GO:0007004">
    <property type="term" value="P:telomere maintenance via telomerase"/>
    <property type="evidence" value="ECO:0007669"/>
    <property type="project" value="TreeGrafter"/>
</dbReference>
<dbReference type="PROSITE" id="PS50878">
    <property type="entry name" value="RT_POL"/>
    <property type="match status" value="1"/>
</dbReference>
<keyword evidence="9 13" id="KW-0779">Telomere</keyword>
<evidence type="ECO:0000256" key="11">
    <source>
        <dbReference type="ARBA" id="ARBA00023242"/>
    </source>
</evidence>
<evidence type="ECO:0000256" key="13">
    <source>
        <dbReference type="RuleBase" id="RU365061"/>
    </source>
</evidence>
<dbReference type="Proteomes" id="UP000031056">
    <property type="component" value="Unassembled WGS sequence"/>
</dbReference>
<gene>
    <name evidence="15" type="ORF">M896_040300</name>
</gene>
<dbReference type="InterPro" id="IPR043502">
    <property type="entry name" value="DNA/RNA_pol_sf"/>
</dbReference>
<dbReference type="PANTHER" id="PTHR12066">
    <property type="entry name" value="TELOMERASE REVERSE TRANSCRIPTASE"/>
    <property type="match status" value="1"/>
</dbReference>
<evidence type="ECO:0000256" key="7">
    <source>
        <dbReference type="ARBA" id="ARBA00022723"/>
    </source>
</evidence>
<keyword evidence="11 13" id="KW-0539">Nucleus</keyword>
<keyword evidence="4 13" id="KW-0158">Chromosome</keyword>
<dbReference type="GO" id="GO:0000781">
    <property type="term" value="C:chromosome, telomeric region"/>
    <property type="evidence" value="ECO:0007669"/>
    <property type="project" value="UniProtKB-SubCell"/>
</dbReference>
<dbReference type="GeneID" id="26261469"/>
<dbReference type="GO" id="GO:0003720">
    <property type="term" value="F:telomerase activity"/>
    <property type="evidence" value="ECO:0007669"/>
    <property type="project" value="InterPro"/>
</dbReference>
<evidence type="ECO:0000256" key="4">
    <source>
        <dbReference type="ARBA" id="ARBA00022454"/>
    </source>
</evidence>
<protein>
    <recommendedName>
        <fullName evidence="3 13">Telomerase reverse transcriptase</fullName>
        <ecNumber evidence="2 13">2.7.7.49</ecNumber>
    </recommendedName>
    <alternativeName>
        <fullName evidence="13">Telomerase catalytic subunit</fullName>
    </alternativeName>
</protein>
<name>A0A0B2UKH5_9MICR</name>
<dbReference type="SUPFAM" id="SSF56672">
    <property type="entry name" value="DNA/RNA polymerases"/>
    <property type="match status" value="1"/>
</dbReference>
<evidence type="ECO:0000256" key="12">
    <source>
        <dbReference type="ARBA" id="ARBA00048173"/>
    </source>
</evidence>
<keyword evidence="5 13" id="KW-0808">Transferase</keyword>
<dbReference type="OrthoDB" id="289721at2759"/>
<dbReference type="AlphaFoldDB" id="A0A0B2UKH5"/>
<keyword evidence="16" id="KW-1185">Reference proteome</keyword>
<dbReference type="PRINTS" id="PR01365">
    <property type="entry name" value="TELOMERASERT"/>
</dbReference>
<dbReference type="CDD" id="cd01648">
    <property type="entry name" value="TERT"/>
    <property type="match status" value="1"/>
</dbReference>
<dbReference type="GO" id="GO:0042162">
    <property type="term" value="F:telomeric DNA binding"/>
    <property type="evidence" value="ECO:0007669"/>
    <property type="project" value="TreeGrafter"/>
</dbReference>
<comment type="similarity">
    <text evidence="1 13">Belongs to the reverse transcriptase family. Telomerase subfamily.</text>
</comment>
<sequence>MLNLLKSLHFQTLRSFLSEYITEHLPDVVDTIYVKSSCVPNITSFECTQSCVSLISKAVRCLVDRGMSNQLCSGYILSTDEADPGKILCTSPFVSSNMLKSHEWTCVINAIGDQLAVHLLTECTLVQKANNVYVLLAGDFSSLYKMYQKPVNMRINRDTIFHKHIRVVSFVAVKAFEYIFQEHNLHKYKTMQTDVMHVLQKIERSVAHLPLSPMFKSYFHCEINIENKTGIMECSIKYSKLVDFLFLISKKLFANVFDFESFRILKSRISLLVHRNRYENISNTEMMKYFKISRFKFFRSVKCTRHEFCVRSRIVNRFLTYITENIFVAVMSKYFYSTETSFSKFKVYYFPRSSWRYFSSMHISSFLDRFETIEPCKPYLYSELRCIPKANGMRVVCNMSKARDGKQSINSRVYPEFCILRNECYGNLGNSVINQAGMYEKLAPYLSSVRGEAYILKVDVSGCFDSIPQEHVMRIVKDTINKSTYYISNISALEAAGIEVRCRQIYKASNNIMTANTLVEDACGVKLRNKLVKENAGQRVLRKEEVCNAIAKVINKNVIRYHGKHFVQRTGIPQGSIASTLLCSLYYNKIDELYFNAILKDGMLVRYVDDFLVISPSLDEILRFLQVFQSISHLGMNLSSQKIESNFGIEKYMKHSDWITDAIMHKSDLRIIDKPVIWCGMKIYANGFCVKPCVADPYMMFSITHAVHHPGQGVAMKIGNMLRNRMSKMYIDRTNLKTYENIYDIFLLCGKKLVLHLKRMDFINQKFVANVLENSKMFIIKTCRERGVSISKRMIESMSSKAFEKSGLYKIMQIRE</sequence>
<dbReference type="EMBL" id="JOKQ01000004">
    <property type="protein sequence ID" value="KHN69838.1"/>
    <property type="molecule type" value="Genomic_DNA"/>
</dbReference>
<dbReference type="InterPro" id="IPR003545">
    <property type="entry name" value="Telomerase_RT"/>
</dbReference>
<dbReference type="GO" id="GO:0000333">
    <property type="term" value="C:telomerase catalytic core complex"/>
    <property type="evidence" value="ECO:0007669"/>
    <property type="project" value="TreeGrafter"/>
</dbReference>
<dbReference type="GO" id="GO:0046872">
    <property type="term" value="F:metal ion binding"/>
    <property type="evidence" value="ECO:0007669"/>
    <property type="project" value="UniProtKB-KW"/>
</dbReference>
<dbReference type="HOGENOM" id="CLU_018541_0_0_1"/>
<evidence type="ECO:0000256" key="9">
    <source>
        <dbReference type="ARBA" id="ARBA00022895"/>
    </source>
</evidence>
<dbReference type="Pfam" id="PF12009">
    <property type="entry name" value="Telomerase_RBD"/>
    <property type="match status" value="1"/>
</dbReference>
<reference evidence="15 16" key="1">
    <citation type="journal article" date="2014" name="MBio">
        <title>The Ordospora colligata genome; evolution of extreme reduction in microsporidia and host-to-parasite horizontal gene transfer.</title>
        <authorList>
            <person name="Pombert J.-F."/>
            <person name="Haag K.L."/>
            <person name="Beidas S."/>
            <person name="Ebert D."/>
            <person name="Keeling P.J."/>
        </authorList>
    </citation>
    <scope>NUCLEOTIDE SEQUENCE [LARGE SCALE GENOMIC DNA]</scope>
    <source>
        <strain evidence="15 16">OC4</strain>
    </source>
</reference>
<keyword evidence="6 13" id="KW-0548">Nucleotidyltransferase</keyword>
<comment type="catalytic activity">
    <reaction evidence="12 13">
        <text>DNA(n) + a 2'-deoxyribonucleoside 5'-triphosphate = DNA(n+1) + diphosphate</text>
        <dbReference type="Rhea" id="RHEA:22508"/>
        <dbReference type="Rhea" id="RHEA-COMP:17339"/>
        <dbReference type="Rhea" id="RHEA-COMP:17340"/>
        <dbReference type="ChEBI" id="CHEBI:33019"/>
        <dbReference type="ChEBI" id="CHEBI:61560"/>
        <dbReference type="ChEBI" id="CHEBI:173112"/>
        <dbReference type="EC" id="2.7.7.49"/>
    </reaction>
</comment>
<evidence type="ECO:0000256" key="3">
    <source>
        <dbReference type="ARBA" id="ARBA00016182"/>
    </source>
</evidence>
<dbReference type="InterPro" id="IPR021891">
    <property type="entry name" value="Telomerase_RBD"/>
</dbReference>
<evidence type="ECO:0000313" key="15">
    <source>
        <dbReference type="EMBL" id="KHN69838.1"/>
    </source>
</evidence>
<dbReference type="STRING" id="1354746.A0A0B2UKH5"/>
<dbReference type="VEuPathDB" id="MicrosporidiaDB:M896_040300"/>
<dbReference type="RefSeq" id="XP_014563880.1">
    <property type="nucleotide sequence ID" value="XM_014708394.1"/>
</dbReference>
<feature type="domain" description="Reverse transcriptase" evidence="14">
    <location>
        <begin position="368"/>
        <end position="683"/>
    </location>
</feature>
<keyword evidence="8 13" id="KW-0460">Magnesium</keyword>
<keyword evidence="10 13" id="KW-0695">RNA-directed DNA polymerase</keyword>
<dbReference type="InParanoid" id="A0A0B2UKH5"/>
<organism evidence="15 16">
    <name type="scientific">Ordospora colligata OC4</name>
    <dbReference type="NCBI Taxonomy" id="1354746"/>
    <lineage>
        <taxon>Eukaryota</taxon>
        <taxon>Fungi</taxon>
        <taxon>Fungi incertae sedis</taxon>
        <taxon>Microsporidia</taxon>
        <taxon>Ordosporidae</taxon>
        <taxon>Ordospora</taxon>
    </lineage>
</organism>
<dbReference type="Gene3D" id="1.10.132.70">
    <property type="match status" value="1"/>
</dbReference>
<comment type="function">
    <text evidence="13">Telomerase is a ribonucleoprotein enzyme essential for the replication of chromosome termini in most eukaryotes. It elongates telomeres. It is a reverse transcriptase that adds simple sequence repeats to chromosome ends by copying a template sequence within the RNA component of the enzyme.</text>
</comment>
<dbReference type="SMART" id="SM00975">
    <property type="entry name" value="Telomerase_RBD"/>
    <property type="match status" value="1"/>
</dbReference>
<keyword evidence="7 13" id="KW-0479">Metal-binding</keyword>
<evidence type="ECO:0000256" key="10">
    <source>
        <dbReference type="ARBA" id="ARBA00022918"/>
    </source>
</evidence>
<comment type="caution">
    <text evidence="15">The sequence shown here is derived from an EMBL/GenBank/DDBJ whole genome shotgun (WGS) entry which is preliminary data.</text>
</comment>
<evidence type="ECO:0000256" key="1">
    <source>
        <dbReference type="ARBA" id="ARBA00008001"/>
    </source>
</evidence>
<evidence type="ECO:0000313" key="16">
    <source>
        <dbReference type="Proteomes" id="UP000031056"/>
    </source>
</evidence>
<evidence type="ECO:0000256" key="8">
    <source>
        <dbReference type="ARBA" id="ARBA00022842"/>
    </source>
</evidence>
<evidence type="ECO:0000256" key="6">
    <source>
        <dbReference type="ARBA" id="ARBA00022695"/>
    </source>
</evidence>
<comment type="subcellular location">
    <subcellularLocation>
        <location evidence="13">Nucleus</location>
    </subcellularLocation>
    <subcellularLocation>
        <location evidence="13">Chromosome</location>
        <location evidence="13">Telomere</location>
    </subcellularLocation>
</comment>
<dbReference type="EC" id="2.7.7.49" evidence="2 13"/>
<dbReference type="GO" id="GO:0070034">
    <property type="term" value="F:telomerase RNA binding"/>
    <property type="evidence" value="ECO:0007669"/>
    <property type="project" value="TreeGrafter"/>
</dbReference>
<dbReference type="InterPro" id="IPR000477">
    <property type="entry name" value="RT_dom"/>
</dbReference>
<dbReference type="PANTHER" id="PTHR12066:SF0">
    <property type="entry name" value="TELOMERASE REVERSE TRANSCRIPTASE"/>
    <property type="match status" value="1"/>
</dbReference>
<dbReference type="FunCoup" id="A0A0B2UKH5">
    <property type="interactions" value="35"/>
</dbReference>
<dbReference type="Pfam" id="PF00078">
    <property type="entry name" value="RVT_1"/>
    <property type="match status" value="1"/>
</dbReference>
<proteinExistence type="inferred from homology"/>
<accession>A0A0B2UKH5</accession>
<evidence type="ECO:0000256" key="2">
    <source>
        <dbReference type="ARBA" id="ARBA00012493"/>
    </source>
</evidence>
<evidence type="ECO:0000259" key="14">
    <source>
        <dbReference type="PROSITE" id="PS50878"/>
    </source>
</evidence>
<evidence type="ECO:0000256" key="5">
    <source>
        <dbReference type="ARBA" id="ARBA00022679"/>
    </source>
</evidence>